<evidence type="ECO:0008006" key="4">
    <source>
        <dbReference type="Google" id="ProtNLM"/>
    </source>
</evidence>
<evidence type="ECO:0000256" key="1">
    <source>
        <dbReference type="SAM" id="SignalP"/>
    </source>
</evidence>
<organism evidence="2 3">
    <name type="scientific">Devosia crocina</name>
    <dbReference type="NCBI Taxonomy" id="429728"/>
    <lineage>
        <taxon>Bacteria</taxon>
        <taxon>Pseudomonadati</taxon>
        <taxon>Pseudomonadota</taxon>
        <taxon>Alphaproteobacteria</taxon>
        <taxon>Hyphomicrobiales</taxon>
        <taxon>Devosiaceae</taxon>
        <taxon>Devosia</taxon>
    </lineage>
</organism>
<keyword evidence="1" id="KW-0732">Signal</keyword>
<proteinExistence type="predicted"/>
<evidence type="ECO:0000313" key="3">
    <source>
        <dbReference type="Proteomes" id="UP000199074"/>
    </source>
</evidence>
<dbReference type="RefSeq" id="WP_092424839.1">
    <property type="nucleotide sequence ID" value="NZ_FPCK01000002.1"/>
</dbReference>
<evidence type="ECO:0000313" key="2">
    <source>
        <dbReference type="EMBL" id="SFV36266.1"/>
    </source>
</evidence>
<sequence length="193" mass="21701">MRQAARLAAYLLCAAPLAAEPFEHTSGEWRQYFRDWLAVCPNTVDEDATDYYGRACFASTGSQELNSTNLPSYKLTLIRDRLSGDLDIAITVAADEGSYDETQALALAFSGEETVSLSMGEELETRSNVTNQYFVTDEELRDRLFESMRERTSLRLFVPLEGAEEQADIRLSLQGVMASLDFMSTYARRVAQY</sequence>
<protein>
    <recommendedName>
        <fullName evidence="4">Invasion protein IalB, involved in pathogenesis</fullName>
    </recommendedName>
</protein>
<dbReference type="OrthoDB" id="7823834at2"/>
<accession>A0A1I7NNN9</accession>
<dbReference type="STRING" id="429728.SAMN05216456_2405"/>
<dbReference type="AlphaFoldDB" id="A0A1I7NNN9"/>
<reference evidence="2 3" key="1">
    <citation type="submission" date="2016-10" db="EMBL/GenBank/DDBJ databases">
        <authorList>
            <person name="de Groot N.N."/>
        </authorList>
    </citation>
    <scope>NUCLEOTIDE SEQUENCE [LARGE SCALE GENOMIC DNA]</scope>
    <source>
        <strain evidence="2 3">IPL20</strain>
    </source>
</reference>
<feature type="signal peptide" evidence="1">
    <location>
        <begin position="1"/>
        <end position="19"/>
    </location>
</feature>
<dbReference type="Proteomes" id="UP000199074">
    <property type="component" value="Unassembled WGS sequence"/>
</dbReference>
<feature type="chain" id="PRO_5011682685" description="Invasion protein IalB, involved in pathogenesis" evidence="1">
    <location>
        <begin position="20"/>
        <end position="193"/>
    </location>
</feature>
<name>A0A1I7NNN9_9HYPH</name>
<dbReference type="EMBL" id="FPCK01000002">
    <property type="protein sequence ID" value="SFV36266.1"/>
    <property type="molecule type" value="Genomic_DNA"/>
</dbReference>
<keyword evidence="3" id="KW-1185">Reference proteome</keyword>
<gene>
    <name evidence="2" type="ORF">SAMN05216456_2405</name>
</gene>